<feature type="binding site" evidence="4">
    <location>
        <position position="173"/>
    </location>
    <ligand>
        <name>substrate</name>
    </ligand>
</feature>
<sequence>MAVPDRSGRAREEKDVRAISTSTSTVSVGIHDISTATGHYALPLETLAAQHGIDPQKFLVGIGQEAMSLPAEDEDPVTLAASAAAPILARHGAENIRTVLFATETGVDQSTAAGVYVHSLLGLPRTARTVELKQACYSGTAALQFAASLVARDPSQQVLVIASDIARYALDSGGEPTQGAGAVAMLVAADPAVLELDPFSGVYTRDIPDFWRPNYLSTALVDGKLSIRAYIDALTGAWRDYREHGGRAFEDLATICYHQPFTKMAVKAHVALAEVAGQPVEKDVAAAQLADTLHYNRLIGNSYTASMYYGLASLLDHREDLAGQAVGLASYGSGSVSEFFSGTVRDGYRSHGRAAETRAGIEAREVIDYARYRELHEREVPVDGGEHELPRVTRAPFRLAGYSGHRRLYERNA</sequence>
<evidence type="ECO:0000313" key="8">
    <source>
        <dbReference type="Proteomes" id="UP000616114"/>
    </source>
</evidence>
<feature type="domain" description="Hydroxymethylglutaryl-coenzyme A synthase C-terminal" evidence="6">
    <location>
        <begin position="199"/>
        <end position="271"/>
    </location>
</feature>
<dbReference type="PANTHER" id="PTHR43323">
    <property type="entry name" value="3-HYDROXY-3-METHYLGLUTARYL COENZYME A SYNTHASE"/>
    <property type="match status" value="1"/>
</dbReference>
<feature type="binding site" evidence="4">
    <location>
        <position position="301"/>
    </location>
    <ligand>
        <name>(3S)-3-hydroxy-3-methylglutaryl-CoA</name>
        <dbReference type="ChEBI" id="CHEBI:43074"/>
    </ligand>
</feature>
<dbReference type="Proteomes" id="UP000616114">
    <property type="component" value="Unassembled WGS sequence"/>
</dbReference>
<dbReference type="NCBIfam" id="TIGR01835">
    <property type="entry name" value="HMG-CoA-S_prok"/>
    <property type="match status" value="1"/>
</dbReference>
<dbReference type="InterPro" id="IPR016039">
    <property type="entry name" value="Thiolase-like"/>
</dbReference>
<dbReference type="GO" id="GO:0006084">
    <property type="term" value="P:acetyl-CoA metabolic process"/>
    <property type="evidence" value="ECO:0007669"/>
    <property type="project" value="InterPro"/>
</dbReference>
<feature type="active site" description="Proton donor/acceptor" evidence="3">
    <location>
        <position position="104"/>
    </location>
</feature>
<name>A0A8J2XHY4_9MICO</name>
<feature type="domain" description="Hydroxymethylglutaryl-coenzyme A synthase C-terminal" evidence="6">
    <location>
        <begin position="280"/>
        <end position="349"/>
    </location>
</feature>
<comment type="similarity">
    <text evidence="1">Belongs to the thiolase-like superfamily. HMG-CoA synthase family.</text>
</comment>
<keyword evidence="2" id="KW-0808">Transferase</keyword>
<keyword evidence="8" id="KW-1185">Reference proteome</keyword>
<accession>A0A8J2XHY4</accession>
<evidence type="ECO:0000256" key="1">
    <source>
        <dbReference type="ARBA" id="ARBA00007061"/>
    </source>
</evidence>
<dbReference type="Gene3D" id="3.40.47.10">
    <property type="match status" value="2"/>
</dbReference>
<evidence type="ECO:0000259" key="6">
    <source>
        <dbReference type="Pfam" id="PF08540"/>
    </source>
</evidence>
<evidence type="ECO:0000256" key="2">
    <source>
        <dbReference type="ARBA" id="ARBA00022679"/>
    </source>
</evidence>
<feature type="binding site" evidence="4">
    <location>
        <position position="168"/>
    </location>
    <ligand>
        <name>(3S)-3-hydroxy-3-methylglutaryl-CoA</name>
        <dbReference type="ChEBI" id="CHEBI:43074"/>
    </ligand>
</feature>
<dbReference type="Pfam" id="PF01154">
    <property type="entry name" value="HMG_CoA_synt_N"/>
    <property type="match status" value="1"/>
</dbReference>
<feature type="binding site" evidence="4">
    <location>
        <position position="267"/>
    </location>
    <ligand>
        <name>(3S)-3-hydroxy-3-methylglutaryl-CoA</name>
        <dbReference type="ChEBI" id="CHEBI:43074"/>
    </ligand>
</feature>
<dbReference type="PANTHER" id="PTHR43323:SF2">
    <property type="entry name" value="HYDROXYMETHYLGLUTARYL-COA SYNTHASE"/>
    <property type="match status" value="1"/>
</dbReference>
<feature type="domain" description="Hydroxymethylglutaryl-coenzyme A synthase N-terminal" evidence="5">
    <location>
        <begin position="45"/>
        <end position="190"/>
    </location>
</feature>
<feature type="active site" description="Proton donor/acceptor" evidence="3">
    <location>
        <position position="258"/>
    </location>
</feature>
<dbReference type="GO" id="GO:0004421">
    <property type="term" value="F:hydroxymethylglutaryl-CoA synthase activity"/>
    <property type="evidence" value="ECO:0007669"/>
    <property type="project" value="InterPro"/>
</dbReference>
<feature type="active site" description="Acyl-thioester intermediate" evidence="3">
    <location>
        <position position="136"/>
    </location>
</feature>
<dbReference type="InterPro" id="IPR013528">
    <property type="entry name" value="HMG_CoA_synth_N"/>
</dbReference>
<dbReference type="Pfam" id="PF08540">
    <property type="entry name" value="HMG_CoA_synt_C"/>
    <property type="match status" value="2"/>
</dbReference>
<evidence type="ECO:0000256" key="4">
    <source>
        <dbReference type="PIRSR" id="PIRSR611554-2"/>
    </source>
</evidence>
<organism evidence="7 8">
    <name type="scientific">Sediminivirga luteola</name>
    <dbReference type="NCBI Taxonomy" id="1774748"/>
    <lineage>
        <taxon>Bacteria</taxon>
        <taxon>Bacillati</taxon>
        <taxon>Actinomycetota</taxon>
        <taxon>Actinomycetes</taxon>
        <taxon>Micrococcales</taxon>
        <taxon>Brevibacteriaceae</taxon>
        <taxon>Sediminivirga</taxon>
    </lineage>
</organism>
<comment type="caution">
    <text evidence="7">The sequence shown here is derived from an EMBL/GenBank/DDBJ whole genome shotgun (WGS) entry which is preliminary data.</text>
</comment>
<evidence type="ECO:0000256" key="3">
    <source>
        <dbReference type="PIRSR" id="PIRSR611554-1"/>
    </source>
</evidence>
<proteinExistence type="inferred from homology"/>
<dbReference type="AlphaFoldDB" id="A0A8J2XHY4"/>
<dbReference type="InterPro" id="IPR013746">
    <property type="entry name" value="HMG_CoA_synt_C_dom"/>
</dbReference>
<dbReference type="SUPFAM" id="SSF53901">
    <property type="entry name" value="Thiolase-like"/>
    <property type="match status" value="2"/>
</dbReference>
<protein>
    <submittedName>
        <fullName evidence="7">Hydroxymethylglutaryl-CoA synthase</fullName>
    </submittedName>
</protein>
<evidence type="ECO:0000313" key="7">
    <source>
        <dbReference type="EMBL" id="GGA02398.1"/>
    </source>
</evidence>
<reference evidence="7" key="2">
    <citation type="submission" date="2020-09" db="EMBL/GenBank/DDBJ databases">
        <authorList>
            <person name="Sun Q."/>
            <person name="Zhou Y."/>
        </authorList>
    </citation>
    <scope>NUCLEOTIDE SEQUENCE</scope>
    <source>
        <strain evidence="7">CGMCC 1.12785</strain>
    </source>
</reference>
<reference evidence="7" key="1">
    <citation type="journal article" date="2014" name="Int. J. Syst. Evol. Microbiol.">
        <title>Complete genome sequence of Corynebacterium casei LMG S-19264T (=DSM 44701T), isolated from a smear-ripened cheese.</title>
        <authorList>
            <consortium name="US DOE Joint Genome Institute (JGI-PGF)"/>
            <person name="Walter F."/>
            <person name="Albersmeier A."/>
            <person name="Kalinowski J."/>
            <person name="Ruckert C."/>
        </authorList>
    </citation>
    <scope>NUCLEOTIDE SEQUENCE</scope>
    <source>
        <strain evidence="7">CGMCC 1.12785</strain>
    </source>
</reference>
<dbReference type="InterPro" id="IPR011554">
    <property type="entry name" value="HMG_CoA_synthase_prok"/>
</dbReference>
<gene>
    <name evidence="7" type="ORF">GCM10011333_01180</name>
</gene>
<dbReference type="CDD" id="cd00827">
    <property type="entry name" value="init_cond_enzymes"/>
    <property type="match status" value="1"/>
</dbReference>
<dbReference type="EMBL" id="BMFY01000001">
    <property type="protein sequence ID" value="GGA02398.1"/>
    <property type="molecule type" value="Genomic_DNA"/>
</dbReference>
<evidence type="ECO:0000259" key="5">
    <source>
        <dbReference type="Pfam" id="PF01154"/>
    </source>
</evidence>
<feature type="binding site" evidence="4">
    <location>
        <position position="54"/>
    </location>
    <ligand>
        <name>(3S)-3-hydroxy-3-methylglutaryl-CoA</name>
        <dbReference type="ChEBI" id="CHEBI:43074"/>
    </ligand>
</feature>